<keyword evidence="1" id="KW-0479">Metal-binding</keyword>
<dbReference type="GO" id="GO:0008270">
    <property type="term" value="F:zinc ion binding"/>
    <property type="evidence" value="ECO:0007669"/>
    <property type="project" value="UniProtKB-KW"/>
</dbReference>
<keyword evidence="1" id="KW-0863">Zinc-finger</keyword>
<evidence type="ECO:0000256" key="1">
    <source>
        <dbReference type="PROSITE-ProRule" id="PRU00175"/>
    </source>
</evidence>
<protein>
    <recommendedName>
        <fullName evidence="2">RING-type domain-containing protein</fullName>
    </recommendedName>
</protein>
<evidence type="ECO:0000313" key="3">
    <source>
        <dbReference type="EMBL" id="AYV79997.1"/>
    </source>
</evidence>
<feature type="domain" description="RING-type" evidence="2">
    <location>
        <begin position="87"/>
        <end position="123"/>
    </location>
</feature>
<dbReference type="EMBL" id="MK072202">
    <property type="protein sequence ID" value="AYV79997.1"/>
    <property type="molecule type" value="Genomic_DNA"/>
</dbReference>
<dbReference type="PROSITE" id="PS50089">
    <property type="entry name" value="ZF_RING_2"/>
    <property type="match status" value="1"/>
</dbReference>
<dbReference type="InterPro" id="IPR013083">
    <property type="entry name" value="Znf_RING/FYVE/PHD"/>
</dbReference>
<gene>
    <name evidence="3" type="ORF">Gaeavirus4_20</name>
</gene>
<keyword evidence="1" id="KW-0862">Zinc</keyword>
<proteinExistence type="predicted"/>
<organism evidence="3">
    <name type="scientific">Gaeavirus sp</name>
    <dbReference type="NCBI Taxonomy" id="2487767"/>
    <lineage>
        <taxon>Viruses</taxon>
        <taxon>Varidnaviria</taxon>
        <taxon>Bamfordvirae</taxon>
        <taxon>Nucleocytoviricota</taxon>
        <taxon>Megaviricetes</taxon>
        <taxon>Imitervirales</taxon>
        <taxon>Mimiviridae</taxon>
        <taxon>Klosneuvirinae</taxon>
    </lineage>
</organism>
<evidence type="ECO:0000259" key="2">
    <source>
        <dbReference type="PROSITE" id="PS50089"/>
    </source>
</evidence>
<dbReference type="InterPro" id="IPR001841">
    <property type="entry name" value="Znf_RING"/>
</dbReference>
<sequence length="262" mass="30275">MTSDVVADTLCKVALEKLGTMCIGDRCYYYYGSESTDGYCSRCYNKIHGLPVPIQIREQLYIDESPASTKKWLKYGIYKSKLFKTECSICFENKYTTHRYACKCDAAICGKCAISSVRCPFCRANIYCRLTVDDIVNILDFMNTHNSSEAISKIMRIMYKLMETHNITDTNMTLRNLIASTDDIVAAILIHQISTKCNVHYHKTHTIFSFSIDPWYINHACAKANINNHDGCLQSKFVGETYKKWHDRRFSYDKFLDKFSME</sequence>
<reference evidence="3" key="1">
    <citation type="submission" date="2018-10" db="EMBL/GenBank/DDBJ databases">
        <title>Hidden diversity of soil giant viruses.</title>
        <authorList>
            <person name="Schulz F."/>
            <person name="Alteio L."/>
            <person name="Goudeau D."/>
            <person name="Ryan E.M."/>
            <person name="Malmstrom R.R."/>
            <person name="Blanchard J."/>
            <person name="Woyke T."/>
        </authorList>
    </citation>
    <scope>NUCLEOTIDE SEQUENCE</scope>
    <source>
        <strain evidence="3">GAV1</strain>
    </source>
</reference>
<accession>A0A3G4ZYK3</accession>
<dbReference type="Gene3D" id="3.30.40.10">
    <property type="entry name" value="Zinc/RING finger domain, C3HC4 (zinc finger)"/>
    <property type="match status" value="1"/>
</dbReference>
<name>A0A3G4ZYK3_9VIRU</name>